<organism evidence="2 3">
    <name type="scientific">Streptococcus rupicaprae</name>
    <dbReference type="NCBI Taxonomy" id="759619"/>
    <lineage>
        <taxon>Bacteria</taxon>
        <taxon>Bacillati</taxon>
        <taxon>Bacillota</taxon>
        <taxon>Bacilli</taxon>
        <taxon>Lactobacillales</taxon>
        <taxon>Streptococcaceae</taxon>
        <taxon>Streptococcus</taxon>
    </lineage>
</organism>
<dbReference type="EMBL" id="JBEPLO010000042">
    <property type="protein sequence ID" value="MET3559248.1"/>
    <property type="molecule type" value="Genomic_DNA"/>
</dbReference>
<gene>
    <name evidence="2" type="ORF">ABID29_002398</name>
</gene>
<evidence type="ECO:0000313" key="3">
    <source>
        <dbReference type="Proteomes" id="UP001549122"/>
    </source>
</evidence>
<protein>
    <recommendedName>
        <fullName evidence="4">DUF3923 family protein</fullName>
    </recommendedName>
</protein>
<keyword evidence="1" id="KW-0472">Membrane</keyword>
<sequence length="70" mass="8336">MKKFILWILILIVIGNILRLGITRQEMSPAQPLVWLLGTIWFILFAIYELVPLVVNWLEERRGTRYDQSH</sequence>
<evidence type="ECO:0000256" key="1">
    <source>
        <dbReference type="SAM" id="Phobius"/>
    </source>
</evidence>
<accession>A0ABV2FL51</accession>
<comment type="caution">
    <text evidence="2">The sequence shown here is derived from an EMBL/GenBank/DDBJ whole genome shotgun (WGS) entry which is preliminary data.</text>
</comment>
<keyword evidence="3" id="KW-1185">Reference proteome</keyword>
<dbReference type="RefSeq" id="WP_354366325.1">
    <property type="nucleotide sequence ID" value="NZ_JBEPLO010000042.1"/>
</dbReference>
<name>A0ABV2FL51_9STRE</name>
<evidence type="ECO:0000313" key="2">
    <source>
        <dbReference type="EMBL" id="MET3559248.1"/>
    </source>
</evidence>
<proteinExistence type="predicted"/>
<reference evidence="2 3" key="1">
    <citation type="submission" date="2024-06" db="EMBL/GenBank/DDBJ databases">
        <title>Genomic Encyclopedia of Type Strains, Phase IV (KMG-IV): sequencing the most valuable type-strain genomes for metagenomic binning, comparative biology and taxonomic classification.</title>
        <authorList>
            <person name="Goeker M."/>
        </authorList>
    </citation>
    <scope>NUCLEOTIDE SEQUENCE [LARGE SCALE GENOMIC DNA]</scope>
    <source>
        <strain evidence="2 3">DSM 28303</strain>
    </source>
</reference>
<evidence type="ECO:0008006" key="4">
    <source>
        <dbReference type="Google" id="ProtNLM"/>
    </source>
</evidence>
<dbReference type="Proteomes" id="UP001549122">
    <property type="component" value="Unassembled WGS sequence"/>
</dbReference>
<feature type="transmembrane region" description="Helical" evidence="1">
    <location>
        <begin position="35"/>
        <end position="58"/>
    </location>
</feature>
<keyword evidence="1" id="KW-1133">Transmembrane helix</keyword>
<keyword evidence="1" id="KW-0812">Transmembrane</keyword>